<gene>
    <name evidence="2" type="ORF">EHQ23_17535</name>
    <name evidence="3" type="ORF">EHQ26_14385</name>
</gene>
<evidence type="ECO:0000313" key="4">
    <source>
        <dbReference type="Proteomes" id="UP000297394"/>
    </source>
</evidence>
<keyword evidence="1" id="KW-1133">Transmembrane helix</keyword>
<dbReference type="AlphaFoldDB" id="A0A4R9IJK4"/>
<dbReference type="EMBL" id="RQFM01000027">
    <property type="protein sequence ID" value="TGK79409.1"/>
    <property type="molecule type" value="Genomic_DNA"/>
</dbReference>
<dbReference type="RefSeq" id="WP_135748745.1">
    <property type="nucleotide sequence ID" value="NZ_RQFL01000026.1"/>
</dbReference>
<sequence>MKNQFLMPPLKVIFLSFILGLCSYFYFPLWIHFDFYVSLGLAMVLFLFLTLLACFFARQWKEIIVLSSICILATQMVFRDEIPILKYILLSERNIDLIPKNKVVPGVCCLELEGFVFEPKWMVSKSFQHKSKDIKGRDNSHTEHFVLIPMINKAEPNESIRFLAIEDNLYRFHQWQNENLIPKFAIVLPETEDLKELTLEWILNYPEIQKGQITWLRLYESKEWYFQSTKQLFLLISFVIPILWFFVGFVWFIRVGIKYLEPN</sequence>
<proteinExistence type="predicted"/>
<reference evidence="2 4" key="2">
    <citation type="journal article" date="2019" name="PLoS Negl. Trop. Dis.">
        <title>Revisiting the worldwide diversity of Leptospira species in the environment.</title>
        <authorList>
            <person name="Vincent A.T."/>
            <person name="Schiettekatte O."/>
            <person name="Bourhy P."/>
            <person name="Veyrier F.J."/>
            <person name="Picardeau M."/>
        </authorList>
    </citation>
    <scope>NUCLEOTIDE SEQUENCE [LARGE SCALE GENOMIC DNA]</scope>
    <source>
        <strain evidence="2 4">201800280</strain>
        <strain evidence="3">201800281</strain>
    </source>
</reference>
<keyword evidence="5" id="KW-1185">Reference proteome</keyword>
<evidence type="ECO:0000256" key="1">
    <source>
        <dbReference type="SAM" id="Phobius"/>
    </source>
</evidence>
<dbReference type="Proteomes" id="UP000297394">
    <property type="component" value="Unassembled WGS sequence"/>
</dbReference>
<dbReference type="OrthoDB" id="331668at2"/>
<keyword evidence="1" id="KW-0812">Transmembrane</keyword>
<reference evidence="3" key="1">
    <citation type="submission" date="2018-10" db="EMBL/GenBank/DDBJ databases">
        <authorList>
            <person name="Vincent A.T."/>
            <person name="Schiettekatte O."/>
            <person name="Bourhy P."/>
            <person name="Veyrier F.J."/>
            <person name="Picardeau M."/>
        </authorList>
    </citation>
    <scope>NUCLEOTIDE SEQUENCE</scope>
    <source>
        <strain evidence="3">201800281</strain>
    </source>
</reference>
<feature type="transmembrane region" description="Helical" evidence="1">
    <location>
        <begin position="35"/>
        <end position="57"/>
    </location>
</feature>
<evidence type="ECO:0000313" key="2">
    <source>
        <dbReference type="EMBL" id="TGK79409.1"/>
    </source>
</evidence>
<feature type="transmembrane region" description="Helical" evidence="1">
    <location>
        <begin position="12"/>
        <end position="29"/>
    </location>
</feature>
<dbReference type="EMBL" id="RQFL01000026">
    <property type="protein sequence ID" value="TGK89616.1"/>
    <property type="molecule type" value="Genomic_DNA"/>
</dbReference>
<organism evidence="2 4">
    <name type="scientific">Leptospira bourretii</name>
    <dbReference type="NCBI Taxonomy" id="2484962"/>
    <lineage>
        <taxon>Bacteria</taxon>
        <taxon>Pseudomonadati</taxon>
        <taxon>Spirochaetota</taxon>
        <taxon>Spirochaetia</taxon>
        <taxon>Leptospirales</taxon>
        <taxon>Leptospiraceae</taxon>
        <taxon>Leptospira</taxon>
    </lineage>
</organism>
<keyword evidence="1" id="KW-0472">Membrane</keyword>
<feature type="transmembrane region" description="Helical" evidence="1">
    <location>
        <begin position="232"/>
        <end position="253"/>
    </location>
</feature>
<accession>A0A4R9IJK4</accession>
<name>A0A4R9IJK4_9LEPT</name>
<comment type="caution">
    <text evidence="2">The sequence shown here is derived from an EMBL/GenBank/DDBJ whole genome shotgun (WGS) entry which is preliminary data.</text>
</comment>
<evidence type="ECO:0000313" key="3">
    <source>
        <dbReference type="EMBL" id="TGK89616.1"/>
    </source>
</evidence>
<evidence type="ECO:0000313" key="5">
    <source>
        <dbReference type="Proteomes" id="UP000297918"/>
    </source>
</evidence>
<dbReference type="Proteomes" id="UP000297918">
    <property type="component" value="Unassembled WGS sequence"/>
</dbReference>
<protein>
    <submittedName>
        <fullName evidence="2">Uncharacterized protein</fullName>
    </submittedName>
</protein>